<dbReference type="Gramene" id="rna-AYBTSS11_LOCUS25709">
    <property type="protein sequence ID" value="CAJ1973645.1"/>
    <property type="gene ID" value="gene-AYBTSS11_LOCUS25709"/>
</dbReference>
<dbReference type="EMBL" id="OY731406">
    <property type="protein sequence ID" value="CAJ1973645.1"/>
    <property type="molecule type" value="Genomic_DNA"/>
</dbReference>
<dbReference type="Proteomes" id="UP001189624">
    <property type="component" value="Chromosome 9"/>
</dbReference>
<dbReference type="AlphaFoldDB" id="A0AA86W0H3"/>
<evidence type="ECO:0000313" key="2">
    <source>
        <dbReference type="Proteomes" id="UP001189624"/>
    </source>
</evidence>
<name>A0AA86W0H3_9FABA</name>
<accession>A0AA86W0H3</accession>
<organism evidence="1 2">
    <name type="scientific">Sphenostylis stenocarpa</name>
    <dbReference type="NCBI Taxonomy" id="92480"/>
    <lineage>
        <taxon>Eukaryota</taxon>
        <taxon>Viridiplantae</taxon>
        <taxon>Streptophyta</taxon>
        <taxon>Embryophyta</taxon>
        <taxon>Tracheophyta</taxon>
        <taxon>Spermatophyta</taxon>
        <taxon>Magnoliopsida</taxon>
        <taxon>eudicotyledons</taxon>
        <taxon>Gunneridae</taxon>
        <taxon>Pentapetalae</taxon>
        <taxon>rosids</taxon>
        <taxon>fabids</taxon>
        <taxon>Fabales</taxon>
        <taxon>Fabaceae</taxon>
        <taxon>Papilionoideae</taxon>
        <taxon>50 kb inversion clade</taxon>
        <taxon>NPAAA clade</taxon>
        <taxon>indigoferoid/millettioid clade</taxon>
        <taxon>Phaseoleae</taxon>
        <taxon>Sphenostylis</taxon>
    </lineage>
</organism>
<protein>
    <submittedName>
        <fullName evidence="1">Uncharacterized protein</fullName>
    </submittedName>
</protein>
<proteinExistence type="predicted"/>
<gene>
    <name evidence="1" type="ORF">AYBTSS11_LOCUS25709</name>
</gene>
<reference evidence="1" key="1">
    <citation type="submission" date="2023-10" db="EMBL/GenBank/DDBJ databases">
        <authorList>
            <person name="Domelevo Entfellner J.-B."/>
        </authorList>
    </citation>
    <scope>NUCLEOTIDE SEQUENCE</scope>
</reference>
<sequence>MRKGRSVAWDQSGYQRRYGGNDGIGNWADWTLGLRHLGETKKPLGFTATTQ</sequence>
<evidence type="ECO:0000313" key="1">
    <source>
        <dbReference type="EMBL" id="CAJ1973645.1"/>
    </source>
</evidence>
<keyword evidence="2" id="KW-1185">Reference proteome</keyword>